<gene>
    <name evidence="4" type="ORF">PCL_01934</name>
</gene>
<dbReference type="InterPro" id="IPR052030">
    <property type="entry name" value="Peptidase_M20/M20A_hydrolases"/>
</dbReference>
<dbReference type="SUPFAM" id="SSF53187">
    <property type="entry name" value="Zn-dependent exopeptidases"/>
    <property type="match status" value="1"/>
</dbReference>
<dbReference type="EMBL" id="LCWV01000015">
    <property type="protein sequence ID" value="PWI68165.1"/>
    <property type="molecule type" value="Genomic_DNA"/>
</dbReference>
<organism evidence="4 5">
    <name type="scientific">Purpureocillium lilacinum</name>
    <name type="common">Paecilomyces lilacinus</name>
    <dbReference type="NCBI Taxonomy" id="33203"/>
    <lineage>
        <taxon>Eukaryota</taxon>
        <taxon>Fungi</taxon>
        <taxon>Dikarya</taxon>
        <taxon>Ascomycota</taxon>
        <taxon>Pezizomycotina</taxon>
        <taxon>Sordariomycetes</taxon>
        <taxon>Hypocreomycetidae</taxon>
        <taxon>Hypocreales</taxon>
        <taxon>Ophiocordycipitaceae</taxon>
        <taxon>Purpureocillium</taxon>
    </lineage>
</organism>
<dbReference type="Gene3D" id="3.30.70.360">
    <property type="match status" value="1"/>
</dbReference>
<feature type="domain" description="Peptidase M20 dimerisation" evidence="3">
    <location>
        <begin position="312"/>
        <end position="406"/>
    </location>
</feature>
<dbReference type="InterPro" id="IPR017439">
    <property type="entry name" value="Amidohydrolase"/>
</dbReference>
<proteinExistence type="inferred from homology"/>
<dbReference type="InterPro" id="IPR002933">
    <property type="entry name" value="Peptidase_M20"/>
</dbReference>
<dbReference type="InterPro" id="IPR036264">
    <property type="entry name" value="Bact_exopeptidase_dim_dom"/>
</dbReference>
<accession>A0A2U3E0X6</accession>
<evidence type="ECO:0000256" key="2">
    <source>
        <dbReference type="SAM" id="MobiDB-lite"/>
    </source>
</evidence>
<dbReference type="NCBIfam" id="TIGR01891">
    <property type="entry name" value="amidohydrolases"/>
    <property type="match status" value="1"/>
</dbReference>
<feature type="region of interest" description="Disordered" evidence="2">
    <location>
        <begin position="1"/>
        <end position="29"/>
    </location>
</feature>
<dbReference type="Pfam" id="PF07687">
    <property type="entry name" value="M20_dimer"/>
    <property type="match status" value="1"/>
</dbReference>
<evidence type="ECO:0000259" key="3">
    <source>
        <dbReference type="Pfam" id="PF07687"/>
    </source>
</evidence>
<dbReference type="CDD" id="cd05672">
    <property type="entry name" value="M20_ACY1L2-like"/>
    <property type="match status" value="1"/>
</dbReference>
<comment type="caution">
    <text evidence="4">The sequence shown here is derived from an EMBL/GenBank/DDBJ whole genome shotgun (WGS) entry which is preliminary data.</text>
</comment>
<evidence type="ECO:0000256" key="1">
    <source>
        <dbReference type="ARBA" id="ARBA00006247"/>
    </source>
</evidence>
<dbReference type="GO" id="GO:0016805">
    <property type="term" value="F:dipeptidase activity"/>
    <property type="evidence" value="ECO:0007669"/>
    <property type="project" value="TreeGrafter"/>
</dbReference>
<dbReference type="FunFam" id="3.30.70.360:FF:000004">
    <property type="entry name" value="Peptidase M20 domain-containing protein 2"/>
    <property type="match status" value="1"/>
</dbReference>
<dbReference type="Gene3D" id="3.40.630.10">
    <property type="entry name" value="Zn peptidases"/>
    <property type="match status" value="1"/>
</dbReference>
<dbReference type="PANTHER" id="PTHR30575:SF0">
    <property type="entry name" value="XAA-ARG DIPEPTIDASE"/>
    <property type="match status" value="1"/>
</dbReference>
<evidence type="ECO:0000313" key="4">
    <source>
        <dbReference type="EMBL" id="PWI68165.1"/>
    </source>
</evidence>
<dbReference type="Pfam" id="PF01546">
    <property type="entry name" value="Peptidase_M20"/>
    <property type="match status" value="1"/>
</dbReference>
<dbReference type="Proteomes" id="UP000245956">
    <property type="component" value="Unassembled WGS sequence"/>
</dbReference>
<name>A0A2U3E0X6_PURLI</name>
<dbReference type="PANTHER" id="PTHR30575">
    <property type="entry name" value="PEPTIDASE M20"/>
    <property type="match status" value="1"/>
</dbReference>
<sequence length="534" mass="56793">MQLVEFQGSGDVETKESAAQTPEARDADSPNLAVVRIGAHVQRGGQLLRLSDGTHLGRLHPLSALSIDLLVRWLPLEVSKIPSRDATVLVWDCRSTYGFERMYNLDVPEMAASLTNGNGSSKSFPIDIDKSRELVNSRIDSLSDELREKINKVIHANPELGYKEVIAHDTLTSYLENLGFAVKRSTYGLETSFEATLGEGGRQVVICAEYDSLPGIGHACGHNLIATSSMAAFLGASHAMTTLGVPGRLRILGTPAEEGGGGKAVLIDNGAFDPRDDVAAAIMAHPLAQHSLPGAASGHTGLAGLLLLASFKFQVEFRGQTAHAAGEPWNGTNALDAAVAAYTNMSILRQQIRPDERIHAIISEGGVASNVIPDFTSMSSAVRAPTMARAEKLFERVKRCIEAAALATGCTHKIIMTPTYASLRANDALCRSYAEDMGQIGEKVQVHQDSPFTASTDMGNVSQIVPSFHGAFGVPTAPNVAIHSPQFTEAAATDEAHGAAIRAGKGMAMLALRVLANGNLADAARRDFEKPDEI</sequence>
<evidence type="ECO:0000313" key="5">
    <source>
        <dbReference type="Proteomes" id="UP000245956"/>
    </source>
</evidence>
<dbReference type="AlphaFoldDB" id="A0A2U3E0X6"/>
<comment type="similarity">
    <text evidence="1">Belongs to the peptidase M20A family.</text>
</comment>
<dbReference type="SUPFAM" id="SSF55031">
    <property type="entry name" value="Bacterial exopeptidase dimerisation domain"/>
    <property type="match status" value="1"/>
</dbReference>
<protein>
    <recommendedName>
        <fullName evidence="3">Peptidase M20 dimerisation domain-containing protein</fullName>
    </recommendedName>
</protein>
<dbReference type="InterPro" id="IPR011650">
    <property type="entry name" value="Peptidase_M20_dimer"/>
</dbReference>
<reference evidence="4 5" key="1">
    <citation type="journal article" date="2016" name="Front. Microbiol.">
        <title>Genome and transcriptome sequences reveal the specific parasitism of the nematophagous Purpureocillium lilacinum 36-1.</title>
        <authorList>
            <person name="Xie J."/>
            <person name="Li S."/>
            <person name="Mo C."/>
            <person name="Xiao X."/>
            <person name="Peng D."/>
            <person name="Wang G."/>
            <person name="Xiao Y."/>
        </authorList>
    </citation>
    <scope>NUCLEOTIDE SEQUENCE [LARGE SCALE GENOMIC DNA]</scope>
    <source>
        <strain evidence="4 5">36-1</strain>
    </source>
</reference>